<accession>A0A975BLU9</accession>
<sequence length="56" mass="5963">MKLRAFATSWQKNGCVPPFTHKTCPCVKGRTHPKKSLNPCQSVSICGSKDGGGTVS</sequence>
<proteinExistence type="predicted"/>
<name>A0A975BLU9_9BACT</name>
<organism evidence="1 2">
    <name type="scientific">Desulfonema magnum</name>
    <dbReference type="NCBI Taxonomy" id="45655"/>
    <lineage>
        <taxon>Bacteria</taxon>
        <taxon>Pseudomonadati</taxon>
        <taxon>Thermodesulfobacteriota</taxon>
        <taxon>Desulfobacteria</taxon>
        <taxon>Desulfobacterales</taxon>
        <taxon>Desulfococcaceae</taxon>
        <taxon>Desulfonema</taxon>
    </lineage>
</organism>
<evidence type="ECO:0000313" key="2">
    <source>
        <dbReference type="Proteomes" id="UP000663722"/>
    </source>
</evidence>
<gene>
    <name evidence="1" type="ORF">dnm_038820</name>
</gene>
<protein>
    <submittedName>
        <fullName evidence="1">Uncharacterized protein</fullName>
    </submittedName>
</protein>
<dbReference type="EMBL" id="CP061800">
    <property type="protein sequence ID" value="QTA87845.1"/>
    <property type="molecule type" value="Genomic_DNA"/>
</dbReference>
<dbReference type="Proteomes" id="UP000663722">
    <property type="component" value="Chromosome"/>
</dbReference>
<keyword evidence="2" id="KW-1185">Reference proteome</keyword>
<dbReference type="KEGG" id="dmm:dnm_038820"/>
<dbReference type="AlphaFoldDB" id="A0A975BLU9"/>
<evidence type="ECO:0000313" key="1">
    <source>
        <dbReference type="EMBL" id="QTA87845.1"/>
    </source>
</evidence>
<reference evidence="1" key="1">
    <citation type="journal article" date="2021" name="Microb. Physiol.">
        <title>Proteogenomic Insights into the Physiology of Marine, Sulfate-Reducing, Filamentous Desulfonema limicola and Desulfonema magnum.</title>
        <authorList>
            <person name="Schnaars V."/>
            <person name="Wohlbrand L."/>
            <person name="Scheve S."/>
            <person name="Hinrichs C."/>
            <person name="Reinhardt R."/>
            <person name="Rabus R."/>
        </authorList>
    </citation>
    <scope>NUCLEOTIDE SEQUENCE</scope>
    <source>
        <strain evidence="1">4be13</strain>
    </source>
</reference>